<evidence type="ECO:0000259" key="4">
    <source>
        <dbReference type="PROSITE" id="PS51736"/>
    </source>
</evidence>
<accession>A0A422QL18</accession>
<dbReference type="GO" id="GO:0000150">
    <property type="term" value="F:DNA strand exchange activity"/>
    <property type="evidence" value="ECO:0007669"/>
    <property type="project" value="InterPro"/>
</dbReference>
<dbReference type="GO" id="GO:0003677">
    <property type="term" value="F:DNA binding"/>
    <property type="evidence" value="ECO:0007669"/>
    <property type="project" value="UniProtKB-KW"/>
</dbReference>
<dbReference type="AlphaFoldDB" id="A0A422QL18"/>
<dbReference type="InterPro" id="IPR025827">
    <property type="entry name" value="Zn_ribbon_recom_dom"/>
</dbReference>
<evidence type="ECO:0000256" key="1">
    <source>
        <dbReference type="ARBA" id="ARBA00023125"/>
    </source>
</evidence>
<feature type="region of interest" description="Disordered" evidence="3">
    <location>
        <begin position="485"/>
        <end position="506"/>
    </location>
</feature>
<protein>
    <recommendedName>
        <fullName evidence="8">Recombinase domain-containing protein</fullName>
    </recommendedName>
</protein>
<dbReference type="Pfam" id="PF13408">
    <property type="entry name" value="Zn_ribbon_recom"/>
    <property type="match status" value="1"/>
</dbReference>
<comment type="caution">
    <text evidence="6">The sequence shown here is derived from an EMBL/GenBank/DDBJ whole genome shotgun (WGS) entry which is preliminary data.</text>
</comment>
<dbReference type="PROSITE" id="PS51736">
    <property type="entry name" value="RECOMBINASES_3"/>
    <property type="match status" value="1"/>
</dbReference>
<evidence type="ECO:0000313" key="7">
    <source>
        <dbReference type="Proteomes" id="UP000283254"/>
    </source>
</evidence>
<dbReference type="Gene3D" id="3.40.50.1390">
    <property type="entry name" value="Resolvase, N-terminal catalytic domain"/>
    <property type="match status" value="1"/>
</dbReference>
<evidence type="ECO:0000259" key="5">
    <source>
        <dbReference type="PROSITE" id="PS51737"/>
    </source>
</evidence>
<dbReference type="PROSITE" id="PS51737">
    <property type="entry name" value="RECOMBINASE_DNA_BIND"/>
    <property type="match status" value="1"/>
</dbReference>
<proteinExistence type="predicted"/>
<name>A0A422QL18_9BURK</name>
<evidence type="ECO:0000256" key="3">
    <source>
        <dbReference type="SAM" id="MobiDB-lite"/>
    </source>
</evidence>
<keyword evidence="7" id="KW-1185">Reference proteome</keyword>
<feature type="domain" description="Resolvase/invertase-type recombinase catalytic" evidence="4">
    <location>
        <begin position="1"/>
        <end position="125"/>
    </location>
</feature>
<dbReference type="InterPro" id="IPR006119">
    <property type="entry name" value="Resolv_N"/>
</dbReference>
<dbReference type="Proteomes" id="UP000283254">
    <property type="component" value="Unassembled WGS sequence"/>
</dbReference>
<dbReference type="SUPFAM" id="SSF53041">
    <property type="entry name" value="Resolvase-like"/>
    <property type="match status" value="1"/>
</dbReference>
<sequence>MADRVFTDEAVSGFHGDNIRSGALGEFIHEVETGVIERGSYLILENLDRLTRIDPWDAVALLRGILQLGISVVTLKPEMIFDPEKRDSMQLMQAVMFLDNAHKESLRKSGLGKDEWAKRFERARSPTMHHIGRRVSNWLTLGDDGRYHLNKRAATVERIFELCLEGLGSTAISQTLNAEGLETFNKGDRWGTTAVLSILQNRAAIGELALKDGGEPIPNYFPAVVDVATFEAAHARIAARKTGSIPKQSAAFNVWGKLVFCGACGSAMHIIQRTKFKYLMCANKRYGQCDGARNVRLDESEDVFMCMLRELDALHFAMPDPERLSRELSAVEGRLLLERDQLATLAKRVAQNPESDTAMDLMLQAESKSKATRHEVERLKAELTGSSDKLSLAEVRAKVDMKDKNMRRRANAFLHRLGVKVHIADGYLVTQGDEARAIFAVSKNRIGCLGLEGDPGDIPDLVAANAIAKSVKTLLDKPGGGFVYRGDVTTPNGRGTRRPKGAISGS</sequence>
<feature type="domain" description="Recombinase" evidence="5">
    <location>
        <begin position="136"/>
        <end position="243"/>
    </location>
</feature>
<dbReference type="InterPro" id="IPR038109">
    <property type="entry name" value="DNA_bind_recomb_sf"/>
</dbReference>
<dbReference type="InterPro" id="IPR036162">
    <property type="entry name" value="Resolvase-like_N_sf"/>
</dbReference>
<dbReference type="PANTHER" id="PTHR30461">
    <property type="entry name" value="DNA-INVERTASE FROM LAMBDOID PROPHAGE"/>
    <property type="match status" value="1"/>
</dbReference>
<dbReference type="InterPro" id="IPR050639">
    <property type="entry name" value="SSR_resolvase"/>
</dbReference>
<gene>
    <name evidence="6" type="ORF">NM04_11250</name>
</gene>
<reference evidence="6" key="1">
    <citation type="submission" date="2014-10" db="EMBL/GenBank/DDBJ databases">
        <title>Massilia sp. genome.</title>
        <authorList>
            <person name="Xu B."/>
            <person name="Dai L."/>
            <person name="Huang Z."/>
        </authorList>
    </citation>
    <scope>NUCLEOTIDE SEQUENCE [LARGE SCALE GENOMIC DNA]</scope>
    <source>
        <strain evidence="6">CFS-1</strain>
    </source>
</reference>
<dbReference type="InterPro" id="IPR011109">
    <property type="entry name" value="DNA_bind_recombinase_dom"/>
</dbReference>
<evidence type="ECO:0000313" key="6">
    <source>
        <dbReference type="EMBL" id="RNF30689.1"/>
    </source>
</evidence>
<dbReference type="Pfam" id="PF07508">
    <property type="entry name" value="Recombinase"/>
    <property type="match status" value="1"/>
</dbReference>
<dbReference type="EMBL" id="JSAB01000095">
    <property type="protein sequence ID" value="RNF30689.1"/>
    <property type="molecule type" value="Genomic_DNA"/>
</dbReference>
<organism evidence="6 7">
    <name type="scientific">Massilia aurea</name>
    <dbReference type="NCBI Taxonomy" id="373040"/>
    <lineage>
        <taxon>Bacteria</taxon>
        <taxon>Pseudomonadati</taxon>
        <taxon>Pseudomonadota</taxon>
        <taxon>Betaproteobacteria</taxon>
        <taxon>Burkholderiales</taxon>
        <taxon>Oxalobacteraceae</taxon>
        <taxon>Telluria group</taxon>
        <taxon>Massilia</taxon>
    </lineage>
</organism>
<dbReference type="Gene3D" id="3.90.1750.20">
    <property type="entry name" value="Putative Large Serine Recombinase, Chain B, Domain 2"/>
    <property type="match status" value="1"/>
</dbReference>
<keyword evidence="2" id="KW-0233">DNA recombination</keyword>
<keyword evidence="1" id="KW-0238">DNA-binding</keyword>
<evidence type="ECO:0008006" key="8">
    <source>
        <dbReference type="Google" id="ProtNLM"/>
    </source>
</evidence>
<dbReference type="PANTHER" id="PTHR30461:SF2">
    <property type="entry name" value="SERINE RECOMBINASE PINE-RELATED"/>
    <property type="match status" value="1"/>
</dbReference>
<evidence type="ECO:0000256" key="2">
    <source>
        <dbReference type="ARBA" id="ARBA00023172"/>
    </source>
</evidence>